<dbReference type="GO" id="GO:0016491">
    <property type="term" value="F:oxidoreductase activity"/>
    <property type="evidence" value="ECO:0007669"/>
    <property type="project" value="InterPro"/>
</dbReference>
<dbReference type="InterPro" id="IPR044053">
    <property type="entry name" value="AsaB-like"/>
</dbReference>
<dbReference type="NCBIfam" id="NF041278">
    <property type="entry name" value="CmcJ_NvfI_EfuI"/>
    <property type="match status" value="1"/>
</dbReference>
<gene>
    <name evidence="2" type="ORF">QTJ16_006099</name>
</gene>
<dbReference type="PANTHER" id="PTHR34598">
    <property type="entry name" value="BLL6449 PROTEIN"/>
    <property type="match status" value="1"/>
</dbReference>
<evidence type="ECO:0000313" key="2">
    <source>
        <dbReference type="EMBL" id="KAK2624906.1"/>
    </source>
</evidence>
<proteinExistence type="inferred from homology"/>
<comment type="similarity">
    <text evidence="1">Belongs to the asaB hydroxylase/desaturase family.</text>
</comment>
<dbReference type="PANTHER" id="PTHR34598:SF3">
    <property type="entry name" value="OXIDOREDUCTASE AN1597"/>
    <property type="match status" value="1"/>
</dbReference>
<protein>
    <submittedName>
        <fullName evidence="2">Uncharacterized protein</fullName>
    </submittedName>
</protein>
<sequence>MAVDVKVPKHIFADVLYYSPISQESHGDGREIVDSKYDNIRRVPIQDLRPRLRDFNLQQDGFELLRMEDQHWDLNNQDEEIYRREIKEYLQILMQLIKRKTGARFAAPFITVVRPRIYGKKDQETVTPYKSATVPRPHVDFSETSLPLLWDLVKDSNSEEDWKEGEKLMRENSRCQVLGAWKPLAPIQRMPMAFLHPRSVESEDYVRVSRPKTGLYYKGDLYLLRHSEDSRHQWYYLSDQVPEELWLFTHVDEQAGCVGKVGHCAVEIPGTEEYPDRESVETRVFLIY</sequence>
<organism evidence="2 3">
    <name type="scientific">Diplocarpon rosae</name>
    <dbReference type="NCBI Taxonomy" id="946125"/>
    <lineage>
        <taxon>Eukaryota</taxon>
        <taxon>Fungi</taxon>
        <taxon>Dikarya</taxon>
        <taxon>Ascomycota</taxon>
        <taxon>Pezizomycotina</taxon>
        <taxon>Leotiomycetes</taxon>
        <taxon>Helotiales</taxon>
        <taxon>Drepanopezizaceae</taxon>
        <taxon>Diplocarpon</taxon>
    </lineage>
</organism>
<dbReference type="AlphaFoldDB" id="A0AAD9SW97"/>
<dbReference type="Proteomes" id="UP001285354">
    <property type="component" value="Unassembled WGS sequence"/>
</dbReference>
<dbReference type="EMBL" id="JAUBYV010000009">
    <property type="protein sequence ID" value="KAK2624906.1"/>
    <property type="molecule type" value="Genomic_DNA"/>
</dbReference>
<keyword evidence="3" id="KW-1185">Reference proteome</keyword>
<reference evidence="2" key="1">
    <citation type="submission" date="2023-06" db="EMBL/GenBank/DDBJ databases">
        <title>Draft genome of Marssonina rosae.</title>
        <authorList>
            <person name="Cheng Q."/>
        </authorList>
    </citation>
    <scope>NUCLEOTIDE SEQUENCE</scope>
    <source>
        <strain evidence="2">R4</strain>
    </source>
</reference>
<name>A0AAD9SW97_9HELO</name>
<evidence type="ECO:0000313" key="3">
    <source>
        <dbReference type="Proteomes" id="UP001285354"/>
    </source>
</evidence>
<evidence type="ECO:0000256" key="1">
    <source>
        <dbReference type="ARBA" id="ARBA00023604"/>
    </source>
</evidence>
<comment type="caution">
    <text evidence="2">The sequence shown here is derived from an EMBL/GenBank/DDBJ whole genome shotgun (WGS) entry which is preliminary data.</text>
</comment>
<accession>A0AAD9SW97</accession>